<name>A0A150WL09_BDEBC</name>
<evidence type="ECO:0008006" key="4">
    <source>
        <dbReference type="Google" id="ProtNLM"/>
    </source>
</evidence>
<accession>A0A150WL09</accession>
<feature type="coiled-coil region" evidence="1">
    <location>
        <begin position="63"/>
        <end position="97"/>
    </location>
</feature>
<dbReference type="InterPro" id="IPR007838">
    <property type="entry name" value="Cell_div_ZapA-like"/>
</dbReference>
<evidence type="ECO:0000256" key="1">
    <source>
        <dbReference type="SAM" id="Coils"/>
    </source>
</evidence>
<dbReference type="RefSeq" id="WP_063243577.1">
    <property type="nucleotide sequence ID" value="NZ_CP168967.1"/>
</dbReference>
<sequence>MTSDKKTYNFLIAGVPYKLKTSHDDATVEELVTFVNNKMNQAMSVTKNGSYQNAAVLTAMNLAEELILLKRKAHRELEKLEEKAMQLSVELENSKNNKVLNN</sequence>
<dbReference type="EMBL" id="LUKF01000012">
    <property type="protein sequence ID" value="KYG64608.1"/>
    <property type="molecule type" value="Genomic_DNA"/>
</dbReference>
<reference evidence="2 3" key="1">
    <citation type="submission" date="2016-03" db="EMBL/GenBank/DDBJ databases">
        <authorList>
            <person name="Ploux O."/>
        </authorList>
    </citation>
    <scope>NUCLEOTIDE SEQUENCE [LARGE SCALE GENOMIC DNA]</scope>
    <source>
        <strain evidence="2 3">BER2</strain>
    </source>
</reference>
<dbReference type="Gene3D" id="6.10.250.790">
    <property type="match status" value="1"/>
</dbReference>
<dbReference type="InterPro" id="IPR036192">
    <property type="entry name" value="Cell_div_ZapA-like_sf"/>
</dbReference>
<dbReference type="Pfam" id="PF05164">
    <property type="entry name" value="ZapA"/>
    <property type="match status" value="1"/>
</dbReference>
<dbReference type="AlphaFoldDB" id="A0A150WL09"/>
<evidence type="ECO:0000313" key="3">
    <source>
        <dbReference type="Proteomes" id="UP000075391"/>
    </source>
</evidence>
<keyword evidence="1" id="KW-0175">Coiled coil</keyword>
<gene>
    <name evidence="2" type="ORF">AZI85_04150</name>
</gene>
<proteinExistence type="predicted"/>
<dbReference type="InterPro" id="IPR053712">
    <property type="entry name" value="Bac_CellDiv_Activator"/>
</dbReference>
<dbReference type="Proteomes" id="UP000075391">
    <property type="component" value="Unassembled WGS sequence"/>
</dbReference>
<dbReference type="OrthoDB" id="5295255at2"/>
<dbReference type="SUPFAM" id="SSF102829">
    <property type="entry name" value="Cell division protein ZapA-like"/>
    <property type="match status" value="1"/>
</dbReference>
<protein>
    <recommendedName>
        <fullName evidence="4">Cell division protein ZapA</fullName>
    </recommendedName>
</protein>
<evidence type="ECO:0000313" key="2">
    <source>
        <dbReference type="EMBL" id="KYG64608.1"/>
    </source>
</evidence>
<organism evidence="2 3">
    <name type="scientific">Bdellovibrio bacteriovorus</name>
    <dbReference type="NCBI Taxonomy" id="959"/>
    <lineage>
        <taxon>Bacteria</taxon>
        <taxon>Pseudomonadati</taxon>
        <taxon>Bdellovibrionota</taxon>
        <taxon>Bdellovibrionia</taxon>
        <taxon>Bdellovibrionales</taxon>
        <taxon>Pseudobdellovibrionaceae</taxon>
        <taxon>Bdellovibrio</taxon>
    </lineage>
</organism>
<comment type="caution">
    <text evidence="2">The sequence shown here is derived from an EMBL/GenBank/DDBJ whole genome shotgun (WGS) entry which is preliminary data.</text>
</comment>